<dbReference type="CDD" id="cd21109">
    <property type="entry name" value="SPASM"/>
    <property type="match status" value="1"/>
</dbReference>
<dbReference type="PANTHER" id="PTHR11228:SF7">
    <property type="entry name" value="PQQA PEPTIDE CYCLASE"/>
    <property type="match status" value="1"/>
</dbReference>
<dbReference type="RefSeq" id="WP_377315243.1">
    <property type="nucleotide sequence ID" value="NZ_JBHUIY010000009.1"/>
</dbReference>
<dbReference type="InterPro" id="IPR058240">
    <property type="entry name" value="rSAM_sf"/>
</dbReference>
<feature type="domain" description="4Fe4S-binding SPASM" evidence="8">
    <location>
        <begin position="367"/>
        <end position="432"/>
    </location>
</feature>
<dbReference type="InterPro" id="IPR034391">
    <property type="entry name" value="AdoMet-like_SPASM_containing"/>
</dbReference>
<protein>
    <submittedName>
        <fullName evidence="9">Radical SAM/SPASM domain-containing protein</fullName>
    </submittedName>
</protein>
<evidence type="ECO:0000256" key="4">
    <source>
        <dbReference type="ARBA" id="ARBA00022723"/>
    </source>
</evidence>
<dbReference type="SFLD" id="SFLDS00029">
    <property type="entry name" value="Radical_SAM"/>
    <property type="match status" value="1"/>
</dbReference>
<evidence type="ECO:0000313" key="9">
    <source>
        <dbReference type="EMBL" id="MFD2233470.1"/>
    </source>
</evidence>
<accession>A0ABW5CBL0</accession>
<dbReference type="PANTHER" id="PTHR11228">
    <property type="entry name" value="RADICAL SAM DOMAIN PROTEIN"/>
    <property type="match status" value="1"/>
</dbReference>
<keyword evidence="6" id="KW-0411">Iron-sulfur</keyword>
<dbReference type="SUPFAM" id="SSF102114">
    <property type="entry name" value="Radical SAM enzymes"/>
    <property type="match status" value="2"/>
</dbReference>
<dbReference type="InterPro" id="IPR023885">
    <property type="entry name" value="4Fe4S-binding_SPASM_dom"/>
</dbReference>
<evidence type="ECO:0000259" key="7">
    <source>
        <dbReference type="Pfam" id="PF04055"/>
    </source>
</evidence>
<name>A0ABW5CBL0_9PROT</name>
<comment type="caution">
    <text evidence="9">The sequence shown here is derived from an EMBL/GenBank/DDBJ whole genome shotgun (WGS) entry which is preliminary data.</text>
</comment>
<organism evidence="9 10">
    <name type="scientific">Phaeospirillum tilakii</name>
    <dbReference type="NCBI Taxonomy" id="741673"/>
    <lineage>
        <taxon>Bacteria</taxon>
        <taxon>Pseudomonadati</taxon>
        <taxon>Pseudomonadota</taxon>
        <taxon>Alphaproteobacteria</taxon>
        <taxon>Rhodospirillales</taxon>
        <taxon>Rhodospirillaceae</taxon>
        <taxon>Phaeospirillum</taxon>
    </lineage>
</organism>
<feature type="domain" description="Radical SAM core" evidence="7">
    <location>
        <begin position="44"/>
        <end position="186"/>
    </location>
</feature>
<keyword evidence="4" id="KW-0479">Metal-binding</keyword>
<dbReference type="InterPro" id="IPR013785">
    <property type="entry name" value="Aldolase_TIM"/>
</dbReference>
<proteinExistence type="predicted"/>
<keyword evidence="5" id="KW-0408">Iron</keyword>
<dbReference type="EMBL" id="JBHUIY010000009">
    <property type="protein sequence ID" value="MFD2233470.1"/>
    <property type="molecule type" value="Genomic_DNA"/>
</dbReference>
<evidence type="ECO:0000313" key="10">
    <source>
        <dbReference type="Proteomes" id="UP001597296"/>
    </source>
</evidence>
<evidence type="ECO:0000256" key="6">
    <source>
        <dbReference type="ARBA" id="ARBA00023014"/>
    </source>
</evidence>
<dbReference type="CDD" id="cd01335">
    <property type="entry name" value="Radical_SAM"/>
    <property type="match status" value="1"/>
</dbReference>
<dbReference type="SFLD" id="SFLDG01067">
    <property type="entry name" value="SPASM/twitch_domain_containing"/>
    <property type="match status" value="1"/>
</dbReference>
<evidence type="ECO:0000259" key="8">
    <source>
        <dbReference type="Pfam" id="PF13186"/>
    </source>
</evidence>
<evidence type="ECO:0000256" key="1">
    <source>
        <dbReference type="ARBA" id="ARBA00001966"/>
    </source>
</evidence>
<dbReference type="InterPro" id="IPR007197">
    <property type="entry name" value="rSAM"/>
</dbReference>
<reference evidence="10" key="1">
    <citation type="journal article" date="2019" name="Int. J. Syst. Evol. Microbiol.">
        <title>The Global Catalogue of Microorganisms (GCM) 10K type strain sequencing project: providing services to taxonomists for standard genome sequencing and annotation.</title>
        <authorList>
            <consortium name="The Broad Institute Genomics Platform"/>
            <consortium name="The Broad Institute Genome Sequencing Center for Infectious Disease"/>
            <person name="Wu L."/>
            <person name="Ma J."/>
        </authorList>
    </citation>
    <scope>NUCLEOTIDE SEQUENCE [LARGE SCALE GENOMIC DNA]</scope>
    <source>
        <strain evidence="10">KCTC 15012</strain>
    </source>
</reference>
<evidence type="ECO:0000256" key="2">
    <source>
        <dbReference type="ARBA" id="ARBA00022485"/>
    </source>
</evidence>
<evidence type="ECO:0000256" key="5">
    <source>
        <dbReference type="ARBA" id="ARBA00023004"/>
    </source>
</evidence>
<dbReference type="InterPro" id="IPR050377">
    <property type="entry name" value="Radical_SAM_PqqE_MftC-like"/>
</dbReference>
<sequence length="606" mass="66451">MLDFGVGPEDPLRAKFDNLATLVDFAAGRRDAPAFPVRLFLEAANVCNLKCLMCCEFSPANPDRIIAFKAIERGMFDYRRHAEALAPLLRAALVVHCFGFGEPTLNPDFLALLANCAEQGCMVDFFTNGTCLTPEFCDALVARRVWQVTVSLSGVTRETYETVYRGGRFAALIDGLRRLHAAKARVGATFPRVVVNSLAFTHHVERFDSFCALMAGCGVDSILLRPVQIYGADVPTPIPLVHRLAAIYRPWVDDPILERARRITESFGILLEDHLYRADGVADEAAYQARLAEREAYLAGCPPEQAGVRHLGEVDAALSHMRYHPTERRKEQVCASALPPDPLPAQLRGVLELRPMPWPDQTQPFFCLEPFTTLYVRQDGRVKPCCFGVNAAPNLGNLALADGAAIWNGPGFRAIRSGIGHDVYSRQICGTCLAGGVGPRRWDTFLAEYLDWLGRPEIADALAGTVARLRALSNGDLIDGHFRNRAEPFLFGDEAEVLAGLGPRDFEGHLDLIRDNTLFGWLWSPKAPQLRYEVEAVVGTRVIGRGRPEPETRADLVAAGKGDGRYGFALALGARPGDGEEIQLRLAARPDLVVLRRAGAGLMSAP</sequence>
<dbReference type="SFLD" id="SFLDG01387">
    <property type="entry name" value="BtrN-like_SPASM_domain_contain"/>
    <property type="match status" value="1"/>
</dbReference>
<gene>
    <name evidence="9" type="ORF">ACFSNB_06605</name>
</gene>
<dbReference type="Gene3D" id="3.20.20.70">
    <property type="entry name" value="Aldolase class I"/>
    <property type="match status" value="2"/>
</dbReference>
<evidence type="ECO:0000256" key="3">
    <source>
        <dbReference type="ARBA" id="ARBA00022691"/>
    </source>
</evidence>
<dbReference type="Proteomes" id="UP001597296">
    <property type="component" value="Unassembled WGS sequence"/>
</dbReference>
<comment type="cofactor">
    <cofactor evidence="1">
        <name>[4Fe-4S] cluster</name>
        <dbReference type="ChEBI" id="CHEBI:49883"/>
    </cofactor>
</comment>
<dbReference type="Pfam" id="PF04055">
    <property type="entry name" value="Radical_SAM"/>
    <property type="match status" value="1"/>
</dbReference>
<dbReference type="Pfam" id="PF13186">
    <property type="entry name" value="SPASM"/>
    <property type="match status" value="1"/>
</dbReference>
<keyword evidence="3" id="KW-0949">S-adenosyl-L-methionine</keyword>
<keyword evidence="2" id="KW-0004">4Fe-4S</keyword>
<keyword evidence="10" id="KW-1185">Reference proteome</keyword>